<dbReference type="GO" id="GO:0006310">
    <property type="term" value="P:DNA recombination"/>
    <property type="evidence" value="ECO:0007669"/>
    <property type="project" value="UniProtKB-KW"/>
</dbReference>
<dbReference type="PANTHER" id="PTHR30349">
    <property type="entry name" value="PHAGE INTEGRASE-RELATED"/>
    <property type="match status" value="1"/>
</dbReference>
<dbReference type="Proteomes" id="UP000006868">
    <property type="component" value="Plasmid pSC2"/>
</dbReference>
<dbReference type="eggNOG" id="COG4974">
    <property type="taxonomic scope" value="Bacteria"/>
</dbReference>
<dbReference type="Pfam" id="PF00589">
    <property type="entry name" value="Phage_integrase"/>
    <property type="match status" value="1"/>
</dbReference>
<dbReference type="PATRIC" id="fig|886882.15.peg.5501"/>
<dbReference type="AlphaFoldDB" id="E3EKH6"/>
<dbReference type="RefSeq" id="WP_013386222.1">
    <property type="nucleotide sequence ID" value="NC_014628.2"/>
</dbReference>
<evidence type="ECO:0000256" key="1">
    <source>
        <dbReference type="ARBA" id="ARBA00008857"/>
    </source>
</evidence>
<evidence type="ECO:0000256" key="2">
    <source>
        <dbReference type="ARBA" id="ARBA00023125"/>
    </source>
</evidence>
<evidence type="ECO:0000259" key="6">
    <source>
        <dbReference type="PROSITE" id="PS51900"/>
    </source>
</evidence>
<protein>
    <submittedName>
        <fullName evidence="7">Uncharacterized protein</fullName>
    </submittedName>
</protein>
<feature type="domain" description="Core-binding (CB)" evidence="6">
    <location>
        <begin position="18"/>
        <end position="129"/>
    </location>
</feature>
<dbReference type="SUPFAM" id="SSF56349">
    <property type="entry name" value="DNA breaking-rejoining enzymes"/>
    <property type="match status" value="1"/>
</dbReference>
<dbReference type="PROSITE" id="PS51898">
    <property type="entry name" value="TYR_RECOMBINASE"/>
    <property type="match status" value="1"/>
</dbReference>
<dbReference type="Gene3D" id="1.10.443.10">
    <property type="entry name" value="Intergrase catalytic core"/>
    <property type="match status" value="1"/>
</dbReference>
<dbReference type="EMBL" id="CP002214">
    <property type="protein sequence ID" value="ADO59808.1"/>
    <property type="molecule type" value="Genomic_DNA"/>
</dbReference>
<dbReference type="KEGG" id="ppm:PPSC2_26125"/>
<dbReference type="GO" id="GO:0003677">
    <property type="term" value="F:DNA binding"/>
    <property type="evidence" value="ECO:0007669"/>
    <property type="project" value="UniProtKB-UniRule"/>
</dbReference>
<dbReference type="Gene3D" id="1.10.150.130">
    <property type="match status" value="1"/>
</dbReference>
<reference evidence="7 8" key="1">
    <citation type="journal article" date="2011" name="J. Bacteriol.">
        <title>Complete genome sequence of Paenibacillus polymyxa SC2, a strain of plant growth-promoting Rhizobacterium with broad-spectrum antimicrobial activity.</title>
        <authorList>
            <person name="Ma M."/>
            <person name="Wang C."/>
            <person name="Ding Y."/>
            <person name="Li L."/>
            <person name="Shen D."/>
            <person name="Jiang X."/>
            <person name="Guan D."/>
            <person name="Cao F."/>
            <person name="Chen H."/>
            <person name="Feng R."/>
            <person name="Wang X."/>
            <person name="Ge Y."/>
            <person name="Yao L."/>
            <person name="Bing X."/>
            <person name="Yang X."/>
            <person name="Li J."/>
            <person name="Du B."/>
        </authorList>
    </citation>
    <scope>NUCLEOTIDE SEQUENCE [LARGE SCALE GENOMIC DNA]</scope>
    <source>
        <strain evidence="7 8">SC2</strain>
        <plasmid evidence="8">pSC2</plasmid>
    </source>
</reference>
<dbReference type="InterPro" id="IPR002104">
    <property type="entry name" value="Integrase_catalytic"/>
</dbReference>
<accession>E3EKH6</accession>
<dbReference type="PROSITE" id="PS51900">
    <property type="entry name" value="CB"/>
    <property type="match status" value="1"/>
</dbReference>
<dbReference type="HOGENOM" id="CLU_027562_9_6_9"/>
<dbReference type="InterPro" id="IPR044068">
    <property type="entry name" value="CB"/>
</dbReference>
<keyword evidence="2 4" id="KW-0238">DNA-binding</keyword>
<organism evidence="7 8">
    <name type="scientific">Paenibacillus polymyxa (strain SC2)</name>
    <name type="common">Bacillus polymyxa</name>
    <dbReference type="NCBI Taxonomy" id="886882"/>
    <lineage>
        <taxon>Bacteria</taxon>
        <taxon>Bacillati</taxon>
        <taxon>Bacillota</taxon>
        <taxon>Bacilli</taxon>
        <taxon>Bacillales</taxon>
        <taxon>Paenibacillaceae</taxon>
        <taxon>Paenibacillus</taxon>
    </lineage>
</organism>
<dbReference type="InterPro" id="IPR050090">
    <property type="entry name" value="Tyrosine_recombinase_XerCD"/>
</dbReference>
<geneLocation type="plasmid" evidence="7 8">
    <name>pSC2</name>
</geneLocation>
<dbReference type="InterPro" id="IPR013762">
    <property type="entry name" value="Integrase-like_cat_sf"/>
</dbReference>
<evidence type="ECO:0000256" key="4">
    <source>
        <dbReference type="PROSITE-ProRule" id="PRU01248"/>
    </source>
</evidence>
<feature type="domain" description="Tyr recombinase" evidence="5">
    <location>
        <begin position="151"/>
        <end position="348"/>
    </location>
</feature>
<comment type="similarity">
    <text evidence="1">Belongs to the 'phage' integrase family.</text>
</comment>
<dbReference type="InterPro" id="IPR011010">
    <property type="entry name" value="DNA_brk_join_enz"/>
</dbReference>
<evidence type="ECO:0000313" key="8">
    <source>
        <dbReference type="Proteomes" id="UP000006868"/>
    </source>
</evidence>
<gene>
    <name evidence="7" type="ORF">PPSC2_26125</name>
</gene>
<evidence type="ECO:0000256" key="3">
    <source>
        <dbReference type="ARBA" id="ARBA00023172"/>
    </source>
</evidence>
<sequence length="384" mass="45191">MKKSLENQVREKLRKRIFLLPNFAVDFLYLLENSKEIQTRFEYAKDISLFLEFLLYSHKCDKSTIKAIEPGDLDQLEDRDLIDFFDYLSSYQTSYISNTGRQVMKEFTNAPVGKARKLATLRKLFAYLFQKRMISKDITPNIEIRVPTKVKVKQRLSPDEVQRFFTTIMNDLSIENNRLLKFHEKVKHRDYIMTLLLAYTGVRISELVQLDISDIRLHKKTFVVTRKGGDEQEITMPERIIEDITAYCEHRKKLTHVDHRDQNALFISLHRKRIKPSTVRALLDKYRLRSNVSIHVTPHVFRRTFGTNHYNTYEDMYLTAQVLGHASAETTRKFYADPSEERVNRSMKQFDYAQTETTLDNKGKLTSLANRLGISVEELMKELG</sequence>
<name>E3EKH6_PAEPS</name>
<evidence type="ECO:0000313" key="7">
    <source>
        <dbReference type="EMBL" id="ADO59808.1"/>
    </source>
</evidence>
<dbReference type="InterPro" id="IPR010998">
    <property type="entry name" value="Integrase_recombinase_N"/>
</dbReference>
<keyword evidence="7" id="KW-0614">Plasmid</keyword>
<dbReference type="CDD" id="cd00397">
    <property type="entry name" value="DNA_BRE_C"/>
    <property type="match status" value="1"/>
</dbReference>
<evidence type="ECO:0000259" key="5">
    <source>
        <dbReference type="PROSITE" id="PS51898"/>
    </source>
</evidence>
<proteinExistence type="inferred from homology"/>
<dbReference type="GO" id="GO:0015074">
    <property type="term" value="P:DNA integration"/>
    <property type="evidence" value="ECO:0007669"/>
    <property type="project" value="InterPro"/>
</dbReference>
<dbReference type="OrthoDB" id="9803188at2"/>
<keyword evidence="3" id="KW-0233">DNA recombination</keyword>
<dbReference type="PANTHER" id="PTHR30349:SF41">
    <property type="entry name" value="INTEGRASE_RECOMBINASE PROTEIN MJ0367-RELATED"/>
    <property type="match status" value="1"/>
</dbReference>